<dbReference type="EMBL" id="AUSU01001691">
    <property type="protein sequence ID" value="EPS70399.1"/>
    <property type="molecule type" value="Genomic_DNA"/>
</dbReference>
<proteinExistence type="predicted"/>
<reference evidence="2 3" key="1">
    <citation type="journal article" date="2013" name="BMC Genomics">
        <title>The miniature genome of a carnivorous plant Genlisea aurea contains a low number of genes and short non-coding sequences.</title>
        <authorList>
            <person name="Leushkin E.V."/>
            <person name="Sutormin R.A."/>
            <person name="Nabieva E.R."/>
            <person name="Penin A.A."/>
            <person name="Kondrashov A.S."/>
            <person name="Logacheva M.D."/>
        </authorList>
    </citation>
    <scope>NUCLEOTIDE SEQUENCE [LARGE SCALE GENOMIC DNA]</scope>
</reference>
<organism evidence="2 3">
    <name type="scientific">Genlisea aurea</name>
    <dbReference type="NCBI Taxonomy" id="192259"/>
    <lineage>
        <taxon>Eukaryota</taxon>
        <taxon>Viridiplantae</taxon>
        <taxon>Streptophyta</taxon>
        <taxon>Embryophyta</taxon>
        <taxon>Tracheophyta</taxon>
        <taxon>Spermatophyta</taxon>
        <taxon>Magnoliopsida</taxon>
        <taxon>eudicotyledons</taxon>
        <taxon>Gunneridae</taxon>
        <taxon>Pentapetalae</taxon>
        <taxon>asterids</taxon>
        <taxon>lamiids</taxon>
        <taxon>Lamiales</taxon>
        <taxon>Lentibulariaceae</taxon>
        <taxon>Genlisea</taxon>
    </lineage>
</organism>
<sequence length="272" mass="31110">MRSPSSSSLSISPPLENKSVQNNHNNNSSVTCMYRAFIAGFWRNVTVFWNKNLMNYSLSISIEGCRDSTCRIDVKSWQFWAKKGYKTFEVDGKQVEAYWDLRSAKFSGSSQPLSDYYVALISDEEVVLLLGDKRKKAYKRSKSRPALSDPIMLSKTEHAFGKRSFSTRASFDNRREQEIVVESSVSGSKEPEMWISIDGIVVIHVRNLQWKFRGNQTVVIGKQEAVQVYWDVHAWLFSGNGGYGLFLFKAGVAEEEEEGSDCRLFLYAWKIE</sequence>
<dbReference type="AlphaFoldDB" id="S8CT17"/>
<dbReference type="Proteomes" id="UP000015453">
    <property type="component" value="Unassembled WGS sequence"/>
</dbReference>
<dbReference type="Pfam" id="PF05910">
    <property type="entry name" value="DUF868"/>
    <property type="match status" value="1"/>
</dbReference>
<comment type="caution">
    <text evidence="2">The sequence shown here is derived from an EMBL/GenBank/DDBJ whole genome shotgun (WGS) entry which is preliminary data.</text>
</comment>
<dbReference type="OrthoDB" id="731074at2759"/>
<accession>S8CT17</accession>
<gene>
    <name evidence="2" type="ORF">M569_04363</name>
</gene>
<evidence type="ECO:0000313" key="3">
    <source>
        <dbReference type="Proteomes" id="UP000015453"/>
    </source>
</evidence>
<evidence type="ECO:0000313" key="2">
    <source>
        <dbReference type="EMBL" id="EPS70399.1"/>
    </source>
</evidence>
<feature type="region of interest" description="Disordered" evidence="1">
    <location>
        <begin position="1"/>
        <end position="23"/>
    </location>
</feature>
<keyword evidence="3" id="KW-1185">Reference proteome</keyword>
<evidence type="ECO:0008006" key="4">
    <source>
        <dbReference type="Google" id="ProtNLM"/>
    </source>
</evidence>
<dbReference type="PANTHER" id="PTHR31972:SF2">
    <property type="entry name" value="DUF868 FAMILY PROTEIN (DUF868)"/>
    <property type="match status" value="1"/>
</dbReference>
<name>S8CT17_9LAMI</name>
<evidence type="ECO:0000256" key="1">
    <source>
        <dbReference type="SAM" id="MobiDB-lite"/>
    </source>
</evidence>
<dbReference type="InterPro" id="IPR008586">
    <property type="entry name" value="DUF868_pln"/>
</dbReference>
<protein>
    <recommendedName>
        <fullName evidence="4">DUF868 domain-containing protein</fullName>
    </recommendedName>
</protein>
<dbReference type="PANTHER" id="PTHR31972">
    <property type="entry name" value="EXPRESSED PROTEIN"/>
    <property type="match status" value="1"/>
</dbReference>